<comment type="caution">
    <text evidence="3">The sequence shown here is derived from an EMBL/GenBank/DDBJ whole genome shotgun (WGS) entry which is preliminary data.</text>
</comment>
<accession>A0A553NPP4</accession>
<dbReference type="AlphaFoldDB" id="A0A553NPP4"/>
<name>A0A553NPP4_TIGCA</name>
<dbReference type="EMBL" id="VCGU01000011">
    <property type="protein sequence ID" value="TRY67403.1"/>
    <property type="molecule type" value="Genomic_DNA"/>
</dbReference>
<keyword evidence="1" id="KW-0493">Microtubule</keyword>
<evidence type="ECO:0000256" key="1">
    <source>
        <dbReference type="ARBA" id="ARBA00022701"/>
    </source>
</evidence>
<dbReference type="Pfam" id="PF17681">
    <property type="entry name" value="GCP_N_terminal"/>
    <property type="match status" value="1"/>
</dbReference>
<dbReference type="STRING" id="6832.A0A553NPP4"/>
<protein>
    <recommendedName>
        <fullName evidence="2">Gamma tubulin complex component protein N-terminal domain-containing protein</fullName>
    </recommendedName>
</protein>
<gene>
    <name evidence="3" type="ORF">TCAL_16942</name>
</gene>
<keyword evidence="4" id="KW-1185">Reference proteome</keyword>
<dbReference type="InterPro" id="IPR041470">
    <property type="entry name" value="GCP_N"/>
</dbReference>
<evidence type="ECO:0000313" key="4">
    <source>
        <dbReference type="Proteomes" id="UP000318571"/>
    </source>
</evidence>
<evidence type="ECO:0000259" key="2">
    <source>
        <dbReference type="Pfam" id="PF17681"/>
    </source>
</evidence>
<feature type="domain" description="Gamma tubulin complex component protein N-terminal" evidence="2">
    <location>
        <begin position="44"/>
        <end position="107"/>
    </location>
</feature>
<sequence>MSPTKPPSRLDQAAQFRSRPLVHSCRSSPLLTEWFVPFFQLTLRQAHGCYILDLIYKASCSGVERVHESMNTLLYHGHKVLYKQLLAWLLQGNLFDPYEEFFIVPAHLVEATPLRDFIVVGWFTLKL</sequence>
<dbReference type="GO" id="GO:0005874">
    <property type="term" value="C:microtubule"/>
    <property type="evidence" value="ECO:0007669"/>
    <property type="project" value="UniProtKB-KW"/>
</dbReference>
<evidence type="ECO:0000313" key="3">
    <source>
        <dbReference type="EMBL" id="TRY67403.1"/>
    </source>
</evidence>
<proteinExistence type="predicted"/>
<reference evidence="3 4" key="1">
    <citation type="journal article" date="2018" name="Nat. Ecol. Evol.">
        <title>Genomic signatures of mitonuclear coevolution across populations of Tigriopus californicus.</title>
        <authorList>
            <person name="Barreto F.S."/>
            <person name="Watson E.T."/>
            <person name="Lima T.G."/>
            <person name="Willett C.S."/>
            <person name="Edmands S."/>
            <person name="Li W."/>
            <person name="Burton R.S."/>
        </authorList>
    </citation>
    <scope>NUCLEOTIDE SEQUENCE [LARGE SCALE GENOMIC DNA]</scope>
    <source>
        <strain evidence="3 4">San Diego</strain>
    </source>
</reference>
<dbReference type="Proteomes" id="UP000318571">
    <property type="component" value="Chromosome 4"/>
</dbReference>
<organism evidence="3 4">
    <name type="scientific">Tigriopus californicus</name>
    <name type="common">Marine copepod</name>
    <dbReference type="NCBI Taxonomy" id="6832"/>
    <lineage>
        <taxon>Eukaryota</taxon>
        <taxon>Metazoa</taxon>
        <taxon>Ecdysozoa</taxon>
        <taxon>Arthropoda</taxon>
        <taxon>Crustacea</taxon>
        <taxon>Multicrustacea</taxon>
        <taxon>Hexanauplia</taxon>
        <taxon>Copepoda</taxon>
        <taxon>Harpacticoida</taxon>
        <taxon>Harpacticidae</taxon>
        <taxon>Tigriopus</taxon>
    </lineage>
</organism>